<sequence>MPALSDPVSPPGAHPAAAHDLPSLPATQRHASFPPRPPDLAAALLPPGLSLTRLGCAAQDDHEAGPGPSTLARAASESLLFGGGRISPPATTITRHASYGPGSELDWGLRRLSLDTGSNSNSAVDAKAKRERAAVREGWEDPALAAARRALWADDADDETVASIPSAAASNGLVGALAERSQIPRADADAAAPSPAAAAPTSEKRRGQEESPEATTADDDDDDDDEAYALLLPPPACMPCHATLSPRASCLRNSPLARSASLAALSCSTSSFSSDSSPVSLSDSAALPPSDSDTPPTTSSSSRDRDLQHRRNSSSGGRLSPSATSTSTSTASTSAPPSVSFSPAPPLEGATYSAVDYERGGDGPVEKLSVREWIELQGVREAVGVWSGKIEPWSAELEAALQNAVADLGSGGGGGDGSTTAGKRFGSSQASPSSCTAPAALVGVVQVTKSAHNSPVLGSAPPLWR</sequence>
<organism evidence="2 3">
    <name type="scientific">Rhodotorula mucilaginosa</name>
    <name type="common">Yeast</name>
    <name type="synonym">Rhodotorula rubra</name>
    <dbReference type="NCBI Taxonomy" id="5537"/>
    <lineage>
        <taxon>Eukaryota</taxon>
        <taxon>Fungi</taxon>
        <taxon>Dikarya</taxon>
        <taxon>Basidiomycota</taxon>
        <taxon>Pucciniomycotina</taxon>
        <taxon>Microbotryomycetes</taxon>
        <taxon>Sporidiobolales</taxon>
        <taxon>Sporidiobolaceae</taxon>
        <taxon>Rhodotorula</taxon>
    </lineage>
</organism>
<feature type="region of interest" description="Disordered" evidence="1">
    <location>
        <begin position="411"/>
        <end position="433"/>
    </location>
</feature>
<reference evidence="2 3" key="1">
    <citation type="submission" date="2020-11" db="EMBL/GenBank/DDBJ databases">
        <title>Kefir isolates.</title>
        <authorList>
            <person name="Marcisauskas S."/>
            <person name="Kim Y."/>
            <person name="Blasche S."/>
        </authorList>
    </citation>
    <scope>NUCLEOTIDE SEQUENCE [LARGE SCALE GENOMIC DNA]</scope>
    <source>
        <strain evidence="2 3">KR</strain>
    </source>
</reference>
<dbReference type="EMBL" id="PUHQ01000074">
    <property type="protein sequence ID" value="KAG0657867.1"/>
    <property type="molecule type" value="Genomic_DNA"/>
</dbReference>
<comment type="caution">
    <text evidence="2">The sequence shown here is derived from an EMBL/GenBank/DDBJ whole genome shotgun (WGS) entry which is preliminary data.</text>
</comment>
<dbReference type="OrthoDB" id="2536933at2759"/>
<feature type="compositionally biased region" description="Low complexity" evidence="1">
    <location>
        <begin position="189"/>
        <end position="200"/>
    </location>
</feature>
<evidence type="ECO:0000313" key="2">
    <source>
        <dbReference type="EMBL" id="KAG0657867.1"/>
    </source>
</evidence>
<gene>
    <name evidence="2" type="ORF">C6P46_006149</name>
</gene>
<feature type="region of interest" description="Disordered" evidence="1">
    <location>
        <begin position="1"/>
        <end position="44"/>
    </location>
</feature>
<keyword evidence="3" id="KW-1185">Reference proteome</keyword>
<proteinExistence type="predicted"/>
<feature type="region of interest" description="Disordered" evidence="1">
    <location>
        <begin position="185"/>
        <end position="230"/>
    </location>
</feature>
<dbReference type="AlphaFoldDB" id="A0A9P7B4K6"/>
<feature type="compositionally biased region" description="Low complexity" evidence="1">
    <location>
        <begin position="320"/>
        <end position="342"/>
    </location>
</feature>
<evidence type="ECO:0000256" key="1">
    <source>
        <dbReference type="SAM" id="MobiDB-lite"/>
    </source>
</evidence>
<feature type="compositionally biased region" description="Low complexity" evidence="1">
    <location>
        <begin position="271"/>
        <end position="301"/>
    </location>
</feature>
<dbReference type="Proteomes" id="UP000777482">
    <property type="component" value="Unassembled WGS sequence"/>
</dbReference>
<feature type="compositionally biased region" description="Acidic residues" evidence="1">
    <location>
        <begin position="210"/>
        <end position="227"/>
    </location>
</feature>
<name>A0A9P7B4K6_RHOMI</name>
<protein>
    <recommendedName>
        <fullName evidence="4">Proteophosphoglycan ppg4</fullName>
    </recommendedName>
</protein>
<accession>A0A9P7B4K6</accession>
<feature type="region of interest" description="Disordered" evidence="1">
    <location>
        <begin position="271"/>
        <end position="345"/>
    </location>
</feature>
<evidence type="ECO:0008006" key="4">
    <source>
        <dbReference type="Google" id="ProtNLM"/>
    </source>
</evidence>
<evidence type="ECO:0000313" key="3">
    <source>
        <dbReference type="Proteomes" id="UP000777482"/>
    </source>
</evidence>